<dbReference type="EMBL" id="JBBNAW010000001">
    <property type="protein sequence ID" value="MEK2607950.1"/>
    <property type="molecule type" value="Genomic_DNA"/>
</dbReference>
<evidence type="ECO:0000313" key="1">
    <source>
        <dbReference type="EMBL" id="MEK2607950.1"/>
    </source>
</evidence>
<dbReference type="Proteomes" id="UP001386972">
    <property type="component" value="Unassembled WGS sequence"/>
</dbReference>
<evidence type="ECO:0000313" key="2">
    <source>
        <dbReference type="Proteomes" id="UP001386972"/>
    </source>
</evidence>
<organism evidence="1 2">
    <name type="scientific">Pseudomonas shirazensis</name>
    <dbReference type="NCBI Taxonomy" id="2745494"/>
    <lineage>
        <taxon>Bacteria</taxon>
        <taxon>Pseudomonadati</taxon>
        <taxon>Pseudomonadota</taxon>
        <taxon>Gammaproteobacteria</taxon>
        <taxon>Pseudomonadales</taxon>
        <taxon>Pseudomonadaceae</taxon>
        <taxon>Pseudomonas</taxon>
    </lineage>
</organism>
<protein>
    <submittedName>
        <fullName evidence="1">Uncharacterized protein</fullName>
    </submittedName>
</protein>
<reference evidence="1 2" key="1">
    <citation type="submission" date="2024-03" db="EMBL/GenBank/DDBJ databases">
        <title>Screening, Identification and Application of a Plant Lactobacillus Strain.</title>
        <authorList>
            <person name="Li Y.L."/>
        </authorList>
    </citation>
    <scope>NUCLEOTIDE SEQUENCE [LARGE SCALE GENOMIC DNA]</scope>
    <source>
        <strain evidence="1 2">JDB</strain>
    </source>
</reference>
<dbReference type="RefSeq" id="WP_340610267.1">
    <property type="nucleotide sequence ID" value="NZ_JBBNAW010000001.1"/>
</dbReference>
<accession>A0ABU8ZUB8</accession>
<gene>
    <name evidence="1" type="ORF">WLF18_02355</name>
</gene>
<sequence length="166" mass="18674">MFDSPKMVMASSPDLLEYVAREVTSRGTLGFSQLRSLISSPRLADYWIQDLNLDGLVEVGDSFLTKYSMLGDWDYKTYGIELSAWERIKGESVMLERGDLKKADARKDCVTRLQIWPFDPSTLRTEAMKLAVAVSYAPLELIYESRIVGAINEMLEAYGIDSDPGT</sequence>
<keyword evidence="2" id="KW-1185">Reference proteome</keyword>
<comment type="caution">
    <text evidence="1">The sequence shown here is derived from an EMBL/GenBank/DDBJ whole genome shotgun (WGS) entry which is preliminary data.</text>
</comment>
<name>A0ABU8ZUB8_9PSED</name>
<proteinExistence type="predicted"/>